<dbReference type="PANTHER" id="PTHR11533">
    <property type="entry name" value="PROTEASE M1 ZINC METALLOPROTEASE"/>
    <property type="match status" value="1"/>
</dbReference>
<evidence type="ECO:0000256" key="8">
    <source>
        <dbReference type="ARBA" id="ARBA00022729"/>
    </source>
</evidence>
<accession>A0AA39F7Z4</accession>
<comment type="similarity">
    <text evidence="3">Belongs to the peptidase M1 family.</text>
</comment>
<keyword evidence="4" id="KW-1003">Cell membrane</keyword>
<dbReference type="GO" id="GO:0042277">
    <property type="term" value="F:peptide binding"/>
    <property type="evidence" value="ECO:0007669"/>
    <property type="project" value="TreeGrafter"/>
</dbReference>
<dbReference type="GO" id="GO:0098552">
    <property type="term" value="C:side of membrane"/>
    <property type="evidence" value="ECO:0007669"/>
    <property type="project" value="UniProtKB-KW"/>
</dbReference>
<dbReference type="GO" id="GO:0005886">
    <property type="term" value="C:plasma membrane"/>
    <property type="evidence" value="ECO:0007669"/>
    <property type="project" value="UniProtKB-SubCell"/>
</dbReference>
<dbReference type="GO" id="GO:0005737">
    <property type="term" value="C:cytoplasm"/>
    <property type="evidence" value="ECO:0007669"/>
    <property type="project" value="TreeGrafter"/>
</dbReference>
<keyword evidence="19" id="KW-1185">Reference proteome</keyword>
<keyword evidence="14" id="KW-0449">Lipoprotein</keyword>
<evidence type="ECO:0000256" key="5">
    <source>
        <dbReference type="ARBA" id="ARBA00022622"/>
    </source>
</evidence>
<dbReference type="InterPro" id="IPR050344">
    <property type="entry name" value="Peptidase_M1_aminopeptidases"/>
</dbReference>
<reference evidence="18" key="2">
    <citation type="submission" date="2023-03" db="EMBL/GenBank/DDBJ databases">
        <authorList>
            <person name="Inwood S.N."/>
            <person name="Skelly J.G."/>
            <person name="Guhlin J."/>
            <person name="Harrop T.W.R."/>
            <person name="Goldson S.G."/>
            <person name="Dearden P.K."/>
        </authorList>
    </citation>
    <scope>NUCLEOTIDE SEQUENCE</scope>
    <source>
        <strain evidence="18">Irish</strain>
        <tissue evidence="18">Whole body</tissue>
    </source>
</reference>
<dbReference type="SUPFAM" id="SSF63737">
    <property type="entry name" value="Leukotriene A4 hydrolase N-terminal domain"/>
    <property type="match status" value="1"/>
</dbReference>
<proteinExistence type="inferred from homology"/>
<reference evidence="18" key="1">
    <citation type="journal article" date="2023" name="bioRxiv">
        <title>Scaffold-level genome assemblies of two parasitoid biocontrol wasps reveal the parthenogenesis mechanism and an associated novel virus.</title>
        <authorList>
            <person name="Inwood S."/>
            <person name="Skelly J."/>
            <person name="Guhlin J."/>
            <person name="Harrop T."/>
            <person name="Goldson S."/>
            <person name="Dearden P."/>
        </authorList>
    </citation>
    <scope>NUCLEOTIDE SEQUENCE</scope>
    <source>
        <strain evidence="18">Irish</strain>
        <tissue evidence="18">Whole body</tissue>
    </source>
</reference>
<dbReference type="InterPro" id="IPR045357">
    <property type="entry name" value="Aminopeptidase_N-like_N"/>
</dbReference>
<keyword evidence="8" id="KW-0732">Signal</keyword>
<evidence type="ECO:0000256" key="1">
    <source>
        <dbReference type="ARBA" id="ARBA00001947"/>
    </source>
</evidence>
<evidence type="ECO:0000259" key="15">
    <source>
        <dbReference type="Pfam" id="PF01433"/>
    </source>
</evidence>
<keyword evidence="13" id="KW-0325">Glycoprotein</keyword>
<comment type="subcellular location">
    <subcellularLocation>
        <location evidence="2">Cell membrane</location>
        <topology evidence="2">Lipid-anchor</topology>
        <topology evidence="2">GPI-anchor</topology>
    </subcellularLocation>
</comment>
<protein>
    <recommendedName>
        <fullName evidence="20">Aminopeptidase</fullName>
    </recommendedName>
</protein>
<organism evidence="18 19">
    <name type="scientific">Microctonus aethiopoides</name>
    <dbReference type="NCBI Taxonomy" id="144406"/>
    <lineage>
        <taxon>Eukaryota</taxon>
        <taxon>Metazoa</taxon>
        <taxon>Ecdysozoa</taxon>
        <taxon>Arthropoda</taxon>
        <taxon>Hexapoda</taxon>
        <taxon>Insecta</taxon>
        <taxon>Pterygota</taxon>
        <taxon>Neoptera</taxon>
        <taxon>Endopterygota</taxon>
        <taxon>Hymenoptera</taxon>
        <taxon>Apocrita</taxon>
        <taxon>Ichneumonoidea</taxon>
        <taxon>Braconidae</taxon>
        <taxon>Euphorinae</taxon>
        <taxon>Microctonus</taxon>
    </lineage>
</organism>
<evidence type="ECO:0000256" key="14">
    <source>
        <dbReference type="ARBA" id="ARBA00023288"/>
    </source>
</evidence>
<dbReference type="PANTHER" id="PTHR11533:SF290">
    <property type="entry name" value="AMINOPEPTIDASE"/>
    <property type="match status" value="1"/>
</dbReference>
<dbReference type="FunFam" id="2.60.40.1910:FF:000008">
    <property type="entry name" value="Aminopeptidase"/>
    <property type="match status" value="1"/>
</dbReference>
<keyword evidence="6" id="KW-0645">Protease</keyword>
<keyword evidence="10" id="KW-0862">Zinc</keyword>
<evidence type="ECO:0000256" key="6">
    <source>
        <dbReference type="ARBA" id="ARBA00022670"/>
    </source>
</evidence>
<dbReference type="Proteomes" id="UP001168990">
    <property type="component" value="Unassembled WGS sequence"/>
</dbReference>
<evidence type="ECO:0000256" key="11">
    <source>
        <dbReference type="ARBA" id="ARBA00023049"/>
    </source>
</evidence>
<name>A0AA39F7Z4_9HYME</name>
<keyword evidence="5" id="KW-0336">GPI-anchor</keyword>
<dbReference type="GO" id="GO:0043171">
    <property type="term" value="P:peptide catabolic process"/>
    <property type="evidence" value="ECO:0007669"/>
    <property type="project" value="TreeGrafter"/>
</dbReference>
<evidence type="ECO:0000313" key="18">
    <source>
        <dbReference type="EMBL" id="KAK0164615.1"/>
    </source>
</evidence>
<dbReference type="InterPro" id="IPR024571">
    <property type="entry name" value="ERAP1-like_C_dom"/>
</dbReference>
<dbReference type="Pfam" id="PF01433">
    <property type="entry name" value="Peptidase_M1"/>
    <property type="match status" value="1"/>
</dbReference>
<dbReference type="Pfam" id="PF11838">
    <property type="entry name" value="ERAP1_C"/>
    <property type="match status" value="1"/>
</dbReference>
<keyword evidence="12" id="KW-0472">Membrane</keyword>
<dbReference type="Gene3D" id="2.60.40.1910">
    <property type="match status" value="1"/>
</dbReference>
<dbReference type="EMBL" id="JAQQBS010001422">
    <property type="protein sequence ID" value="KAK0164615.1"/>
    <property type="molecule type" value="Genomic_DNA"/>
</dbReference>
<evidence type="ECO:0000256" key="7">
    <source>
        <dbReference type="ARBA" id="ARBA00022723"/>
    </source>
</evidence>
<evidence type="ECO:0000256" key="9">
    <source>
        <dbReference type="ARBA" id="ARBA00022801"/>
    </source>
</evidence>
<evidence type="ECO:0000313" key="19">
    <source>
        <dbReference type="Proteomes" id="UP001168990"/>
    </source>
</evidence>
<dbReference type="GO" id="GO:0070006">
    <property type="term" value="F:metalloaminopeptidase activity"/>
    <property type="evidence" value="ECO:0007669"/>
    <property type="project" value="TreeGrafter"/>
</dbReference>
<keyword evidence="9" id="KW-0378">Hydrolase</keyword>
<dbReference type="InterPro" id="IPR042097">
    <property type="entry name" value="Aminopeptidase_N-like_N_sf"/>
</dbReference>
<dbReference type="GO" id="GO:0006508">
    <property type="term" value="P:proteolysis"/>
    <property type="evidence" value="ECO:0007669"/>
    <property type="project" value="UniProtKB-KW"/>
</dbReference>
<evidence type="ECO:0008006" key="20">
    <source>
        <dbReference type="Google" id="ProtNLM"/>
    </source>
</evidence>
<evidence type="ECO:0000256" key="13">
    <source>
        <dbReference type="ARBA" id="ARBA00023180"/>
    </source>
</evidence>
<dbReference type="Gene3D" id="2.60.40.1730">
    <property type="entry name" value="tricorn interacting facor f3 domain"/>
    <property type="match status" value="1"/>
</dbReference>
<dbReference type="Gene3D" id="1.10.390.10">
    <property type="entry name" value="Neutral Protease Domain 2"/>
    <property type="match status" value="1"/>
</dbReference>
<dbReference type="InterPro" id="IPR014782">
    <property type="entry name" value="Peptidase_M1_dom"/>
</dbReference>
<dbReference type="GO" id="GO:0005615">
    <property type="term" value="C:extracellular space"/>
    <property type="evidence" value="ECO:0007669"/>
    <property type="project" value="TreeGrafter"/>
</dbReference>
<comment type="cofactor">
    <cofactor evidence="1">
        <name>Zn(2+)</name>
        <dbReference type="ChEBI" id="CHEBI:29105"/>
    </cofactor>
</comment>
<feature type="domain" description="ERAP1-like C-terminal" evidence="16">
    <location>
        <begin position="516"/>
        <end position="603"/>
    </location>
</feature>
<evidence type="ECO:0000256" key="2">
    <source>
        <dbReference type="ARBA" id="ARBA00004609"/>
    </source>
</evidence>
<evidence type="ECO:0000259" key="17">
    <source>
        <dbReference type="Pfam" id="PF17900"/>
    </source>
</evidence>
<gene>
    <name evidence="18" type="ORF">PV328_003226</name>
</gene>
<evidence type="ECO:0000256" key="3">
    <source>
        <dbReference type="ARBA" id="ARBA00010136"/>
    </source>
</evidence>
<feature type="domain" description="Aminopeptidase N-like N-terminal" evidence="17">
    <location>
        <begin position="11"/>
        <end position="193"/>
    </location>
</feature>
<evidence type="ECO:0000256" key="10">
    <source>
        <dbReference type="ARBA" id="ARBA00022833"/>
    </source>
</evidence>
<evidence type="ECO:0000256" key="4">
    <source>
        <dbReference type="ARBA" id="ARBA00022475"/>
    </source>
</evidence>
<evidence type="ECO:0000259" key="16">
    <source>
        <dbReference type="Pfam" id="PF11838"/>
    </source>
</evidence>
<dbReference type="GO" id="GO:0008270">
    <property type="term" value="F:zinc ion binding"/>
    <property type="evidence" value="ECO:0007669"/>
    <property type="project" value="InterPro"/>
</dbReference>
<comment type="caution">
    <text evidence="18">The sequence shown here is derived from an EMBL/GenBank/DDBJ whole genome shotgun (WGS) entry which is preliminary data.</text>
</comment>
<keyword evidence="11" id="KW-0482">Metalloprotease</keyword>
<feature type="domain" description="Peptidase M1 membrane alanine aminopeptidase" evidence="15">
    <location>
        <begin position="286"/>
        <end position="429"/>
    </location>
</feature>
<dbReference type="AlphaFoldDB" id="A0AA39F7Z4"/>
<evidence type="ECO:0000256" key="12">
    <source>
        <dbReference type="ARBA" id="ARBA00023136"/>
    </source>
</evidence>
<sequence length="825" mass="95299">MNNNLTQDVIPISYKVKLNTDFEDDNVKLDGNAEININVINSTDVIILRARNIIIKPDAHLKCDYPTIQPVISTIEPLDNITDLFKIILSNKLEVGSNCNLTFNYTRDDITSSTILSQFIGQQTDKTWVLASWNLACDVIPCPFDRTLKASFAISIEHNKNYTALSHMDAIKVETNSENPERIITHFAESPKMYPIQFAFLIGNFIKDDHNEKFQVFTTRNSSLSPNYIQEMGTKIMNALSNNTGVPYETFGLKTLKTIMGNLQLGVSGAAYYGYTFIDVRDTMEIFENSTSDSRTVKIIQALAREMSNEWLTDFVYRNAVETEWFVKGITEYLSYVAVDQAQPTWRMMDQFVIYRLQYYAFINDATGGNNWAADYTKSSSIIRMISFILGEENFKIALRNIIESKTSGEITNDIIFKELSKVYTGNINLTDALYNWIHTPGYPAINVKRDYDTGKAIITQSRFLDDTNQISDEKYWIPINFVTEENLNFMDTNVTHWFDPSMNSIQIDQLKKDQFVIFNKQQFGYYRVNYDIQNWKLIINYLNSENYYRIHVLNRAQLIDDAFSLAKAGQLDYKVVLSLLTYLKQESDPIPWAVAHENMEEMGTKKRHLEWARSLKSTSGDPESTKKLINWLDDPEKNPLPAEKESSIICDALEHASQELWDKVWDQYKITNDSQLRYPMLCTKNITISRQYLLRSLPNNASRDEVISTFNNLEFIDDNIGITVIVDYIIEHYNKTNDLSDTLNYYLDDSWEFIIFMISDERQLNELKTFIIANEASITGADEKIADIENKLKSSSKQLHEMTEFFEKYMTIDSNNSNSRPTEV</sequence>
<dbReference type="SUPFAM" id="SSF55486">
    <property type="entry name" value="Metalloproteases ('zincins'), catalytic domain"/>
    <property type="match status" value="1"/>
</dbReference>
<keyword evidence="7" id="KW-0479">Metal-binding</keyword>
<dbReference type="Gene3D" id="1.25.50.20">
    <property type="match status" value="2"/>
</dbReference>
<dbReference type="Pfam" id="PF17900">
    <property type="entry name" value="Peptidase_M1_N"/>
    <property type="match status" value="1"/>
</dbReference>
<dbReference type="InterPro" id="IPR027268">
    <property type="entry name" value="Peptidase_M4/M1_CTD_sf"/>
</dbReference>